<dbReference type="InterPro" id="IPR002401">
    <property type="entry name" value="Cyt_P450_E_grp-I"/>
</dbReference>
<dbReference type="SUPFAM" id="SSF48264">
    <property type="entry name" value="Cytochrome P450"/>
    <property type="match status" value="2"/>
</dbReference>
<sequence>YYTIALSILAGIFAIYYCLSRKDSNEFRQYEIPHAKEHFLLEHIWKIFVRPKSFADTIKQIYDMHFNAKYVGAFDFTRLIVVIRDLELIKSVAIKNFNAFYDHLFFGTENQDPLFGTNLSALRGDKCHDVRALLCPAFTANKLRYLMNVPSDKRVMETKDTFSKYSNDVIASCAFDINVDSMRDPENNFYVFGKKVTRHDFLYKNSDMPVFIRLLNLKLIDDRTNAFFVNLVADTIKIREEKGIIYSSSYRPDVIQLLMDNRSKREPGRELTILNITSQVFIFFFAGFETSSTLMSFAGHKIAVNPDIIQEKLQNEINKVVENTNGQSSYEAINKIKYLSAVNISGITNDGQIMRERFRITRSTARCKAVSCKGRNDKPDKFNPESFFDEGDQCNLNAYYPFGLDPRMCIGNRFALLETRTLLFHLLARCHLKPYEKTSTSVKLQKGGFSMRIEGGFWLSIDLNCFKYGTSHKPPIPILRNMGASIFIRLQAELVKDIYYLHPEPKYTAIHDITKSLIIIRELIKCITLKHYNNVSATCVFGINVDFIRNSENEFYVYGKEAITFNIVSLIKLYIKTKNDNGIVCPDKLMMENRSKEERQGIWIPVYSLMNMMLNTLKSRKSMIPSGFLVNRLYYILYKDLNFFKKHGIPCAKPLPLLGNMGPTLLRRKSIADLVKSTYNLHPDAKYVAFTSSKMKNMFNLMSDYSIDFSDYLAQLSPEKRMMEMKDKIANFFPRYLVETNIKTREEKGIVRPDMIQLMTESKGKDGRMDLTRLIDDMVAQAFTFFFGGFDSSSTLMCFAAHEIAVNQNVLYKNDFKMRSTSLSACTLRTTSEKTPLPLKIGKDGLNLTPEEGFWLNIPSEHNNDRLVILSLLNPLALTSSKFKLISDYSVDFGNYLLGAIAGEKDNRKERRFHEIHKQ</sequence>
<keyword evidence="11" id="KW-0503">Monooxygenase</keyword>
<comment type="similarity">
    <text evidence="4">Belongs to the cytochrome P450 family.</text>
</comment>
<evidence type="ECO:0000256" key="11">
    <source>
        <dbReference type="ARBA" id="ARBA00023033"/>
    </source>
</evidence>
<keyword evidence="15" id="KW-1185">Reference proteome</keyword>
<evidence type="ECO:0000256" key="3">
    <source>
        <dbReference type="ARBA" id="ARBA00004406"/>
    </source>
</evidence>
<dbReference type="AlphaFoldDB" id="A0A4S2KF00"/>
<reference evidence="14 15" key="1">
    <citation type="journal article" date="2019" name="Philos. Trans. R. Soc. Lond., B, Biol. Sci.">
        <title>Ant behaviour and brain gene expression of defending hosts depend on the ecological success of the intruding social parasite.</title>
        <authorList>
            <person name="Kaur R."/>
            <person name="Stoldt M."/>
            <person name="Jongepier E."/>
            <person name="Feldmeyer B."/>
            <person name="Menzel F."/>
            <person name="Bornberg-Bauer E."/>
            <person name="Foitzik S."/>
        </authorList>
    </citation>
    <scope>NUCLEOTIDE SEQUENCE [LARGE SCALE GENOMIC DNA]</scope>
    <source>
        <tissue evidence="14">Whole body</tissue>
    </source>
</reference>
<dbReference type="InterPro" id="IPR017972">
    <property type="entry name" value="Cyt_P450_CS"/>
</dbReference>
<dbReference type="GO" id="GO:0016705">
    <property type="term" value="F:oxidoreductase activity, acting on paired donors, with incorporation or reduction of molecular oxygen"/>
    <property type="evidence" value="ECO:0007669"/>
    <property type="project" value="InterPro"/>
</dbReference>
<evidence type="ECO:0000256" key="8">
    <source>
        <dbReference type="ARBA" id="ARBA00022848"/>
    </source>
</evidence>
<dbReference type="Gene3D" id="1.10.630.10">
    <property type="entry name" value="Cytochrome P450"/>
    <property type="match status" value="3"/>
</dbReference>
<dbReference type="GO" id="GO:0004497">
    <property type="term" value="F:monooxygenase activity"/>
    <property type="evidence" value="ECO:0007669"/>
    <property type="project" value="UniProtKB-KW"/>
</dbReference>
<accession>A0A4S2KF00</accession>
<dbReference type="GO" id="GO:0005506">
    <property type="term" value="F:iron ion binding"/>
    <property type="evidence" value="ECO:0007669"/>
    <property type="project" value="InterPro"/>
</dbReference>
<gene>
    <name evidence="14" type="ORF">DBV15_11993</name>
</gene>
<dbReference type="GO" id="GO:0020037">
    <property type="term" value="F:heme binding"/>
    <property type="evidence" value="ECO:0007669"/>
    <property type="project" value="InterPro"/>
</dbReference>
<dbReference type="InterPro" id="IPR036396">
    <property type="entry name" value="Cyt_P450_sf"/>
</dbReference>
<keyword evidence="7" id="KW-0256">Endoplasmic reticulum</keyword>
<dbReference type="GO" id="GO:0005789">
    <property type="term" value="C:endoplasmic reticulum membrane"/>
    <property type="evidence" value="ECO:0007669"/>
    <property type="project" value="UniProtKB-SubCell"/>
</dbReference>
<evidence type="ECO:0000256" key="1">
    <source>
        <dbReference type="ARBA" id="ARBA00001971"/>
    </source>
</evidence>
<dbReference type="PRINTS" id="PR00463">
    <property type="entry name" value="EP450I"/>
</dbReference>
<dbReference type="EMBL" id="QBLH01002587">
    <property type="protein sequence ID" value="TGZ47955.1"/>
    <property type="molecule type" value="Genomic_DNA"/>
</dbReference>
<keyword evidence="9" id="KW-0560">Oxidoreductase</keyword>
<dbReference type="InterPro" id="IPR001128">
    <property type="entry name" value="Cyt_P450"/>
</dbReference>
<evidence type="ECO:0000256" key="5">
    <source>
        <dbReference type="ARBA" id="ARBA00022617"/>
    </source>
</evidence>
<evidence type="ECO:0000256" key="13">
    <source>
        <dbReference type="PIRSR" id="PIRSR602401-1"/>
    </source>
</evidence>
<dbReference type="Pfam" id="PF00067">
    <property type="entry name" value="p450"/>
    <property type="match status" value="2"/>
</dbReference>
<dbReference type="Proteomes" id="UP000310200">
    <property type="component" value="Unassembled WGS sequence"/>
</dbReference>
<evidence type="ECO:0000256" key="10">
    <source>
        <dbReference type="ARBA" id="ARBA00023004"/>
    </source>
</evidence>
<comment type="caution">
    <text evidence="14">The sequence shown here is derived from an EMBL/GenBank/DDBJ whole genome shotgun (WGS) entry which is preliminary data.</text>
</comment>
<evidence type="ECO:0000256" key="2">
    <source>
        <dbReference type="ARBA" id="ARBA00004174"/>
    </source>
</evidence>
<organism evidence="14 15">
    <name type="scientific">Temnothorax longispinosus</name>
    <dbReference type="NCBI Taxonomy" id="300112"/>
    <lineage>
        <taxon>Eukaryota</taxon>
        <taxon>Metazoa</taxon>
        <taxon>Ecdysozoa</taxon>
        <taxon>Arthropoda</taxon>
        <taxon>Hexapoda</taxon>
        <taxon>Insecta</taxon>
        <taxon>Pterygota</taxon>
        <taxon>Neoptera</taxon>
        <taxon>Endopterygota</taxon>
        <taxon>Hymenoptera</taxon>
        <taxon>Apocrita</taxon>
        <taxon>Aculeata</taxon>
        <taxon>Formicoidea</taxon>
        <taxon>Formicidae</taxon>
        <taxon>Myrmicinae</taxon>
        <taxon>Temnothorax</taxon>
    </lineage>
</organism>
<comment type="subcellular location">
    <subcellularLocation>
        <location evidence="3">Endoplasmic reticulum membrane</location>
        <topology evidence="3">Peripheral membrane protein</topology>
    </subcellularLocation>
    <subcellularLocation>
        <location evidence="2">Microsome membrane</location>
        <topology evidence="2">Peripheral membrane protein</topology>
    </subcellularLocation>
</comment>
<comment type="cofactor">
    <cofactor evidence="1 13">
        <name>heme</name>
        <dbReference type="ChEBI" id="CHEBI:30413"/>
    </cofactor>
</comment>
<keyword evidence="10 13" id="KW-0408">Iron</keyword>
<dbReference type="InterPro" id="IPR050476">
    <property type="entry name" value="Insect_CytP450_Detox"/>
</dbReference>
<keyword evidence="8" id="KW-0492">Microsome</keyword>
<evidence type="ECO:0000256" key="6">
    <source>
        <dbReference type="ARBA" id="ARBA00022723"/>
    </source>
</evidence>
<evidence type="ECO:0000313" key="14">
    <source>
        <dbReference type="EMBL" id="TGZ47955.1"/>
    </source>
</evidence>
<keyword evidence="5 13" id="KW-0349">Heme</keyword>
<evidence type="ECO:0000256" key="12">
    <source>
        <dbReference type="ARBA" id="ARBA00023136"/>
    </source>
</evidence>
<feature type="non-terminal residue" evidence="14">
    <location>
        <position position="1"/>
    </location>
</feature>
<feature type="binding site" description="axial binding residue" evidence="13">
    <location>
        <position position="409"/>
    </location>
    <ligand>
        <name>heme</name>
        <dbReference type="ChEBI" id="CHEBI:30413"/>
    </ligand>
    <ligandPart>
        <name>Fe</name>
        <dbReference type="ChEBI" id="CHEBI:18248"/>
    </ligandPart>
</feature>
<proteinExistence type="inferred from homology"/>
<evidence type="ECO:0000256" key="9">
    <source>
        <dbReference type="ARBA" id="ARBA00023002"/>
    </source>
</evidence>
<keyword evidence="6 13" id="KW-0479">Metal-binding</keyword>
<dbReference type="STRING" id="300112.A0A4S2KF00"/>
<name>A0A4S2KF00_9HYME</name>
<evidence type="ECO:0000256" key="4">
    <source>
        <dbReference type="ARBA" id="ARBA00010617"/>
    </source>
</evidence>
<evidence type="ECO:0000313" key="15">
    <source>
        <dbReference type="Proteomes" id="UP000310200"/>
    </source>
</evidence>
<keyword evidence="12" id="KW-0472">Membrane</keyword>
<protein>
    <submittedName>
        <fullName evidence="14">Cytochrome P450 9e2</fullName>
    </submittedName>
</protein>
<feature type="non-terminal residue" evidence="14">
    <location>
        <position position="919"/>
    </location>
</feature>
<evidence type="ECO:0000256" key="7">
    <source>
        <dbReference type="ARBA" id="ARBA00022824"/>
    </source>
</evidence>
<dbReference type="PANTHER" id="PTHR24292:SF54">
    <property type="entry name" value="CYP9F3-RELATED"/>
    <property type="match status" value="1"/>
</dbReference>
<dbReference type="PANTHER" id="PTHR24292">
    <property type="entry name" value="CYTOCHROME P450"/>
    <property type="match status" value="1"/>
</dbReference>
<dbReference type="PROSITE" id="PS00086">
    <property type="entry name" value="CYTOCHROME_P450"/>
    <property type="match status" value="1"/>
</dbReference>